<evidence type="ECO:0000313" key="5">
    <source>
        <dbReference type="Proteomes" id="UP000224871"/>
    </source>
</evidence>
<dbReference type="AlphaFoldDB" id="A0A1N6MVE2"/>
<gene>
    <name evidence="2" type="ORF">Xinn_03505</name>
    <name evidence="3" type="ORF">XIS1_1640005</name>
</gene>
<dbReference type="PANTHER" id="PTHR35890:SF3">
    <property type="entry name" value="ECOTIN"/>
    <property type="match status" value="1"/>
</dbReference>
<dbReference type="Proteomes" id="UP000196435">
    <property type="component" value="Unassembled WGS sequence"/>
</dbReference>
<evidence type="ECO:0000313" key="2">
    <source>
        <dbReference type="EMBL" id="PHM30141.1"/>
    </source>
</evidence>
<dbReference type="NCBIfam" id="NF002987">
    <property type="entry name" value="PRK03719.1"/>
    <property type="match status" value="1"/>
</dbReference>
<reference evidence="3" key="1">
    <citation type="submission" date="2016-12" db="EMBL/GenBank/DDBJ databases">
        <authorList>
            <person name="Song W.-J."/>
            <person name="Kurnit D.M."/>
        </authorList>
    </citation>
    <scope>NUCLEOTIDE SEQUENCE [LARGE SCALE GENOMIC DNA]</scope>
    <source>
        <strain evidence="3">HGB1681</strain>
    </source>
</reference>
<protein>
    <submittedName>
        <fullName evidence="2 3">Ecotin</fullName>
    </submittedName>
</protein>
<reference evidence="4" key="2">
    <citation type="submission" date="2016-12" db="EMBL/GenBank/DDBJ databases">
        <authorList>
            <person name="Gaudriault S."/>
        </authorList>
    </citation>
    <scope>NUCLEOTIDE SEQUENCE [LARGE SCALE GENOMIC DNA]</scope>
    <source>
        <strain evidence="4">HGB1681 (deposited as PTA-6826 in the American Type Culture Collection)</strain>
    </source>
</reference>
<evidence type="ECO:0000313" key="3">
    <source>
        <dbReference type="EMBL" id="SIP72709.1"/>
    </source>
</evidence>
<dbReference type="Proteomes" id="UP000224871">
    <property type="component" value="Unassembled WGS sequence"/>
</dbReference>
<comment type="similarity">
    <text evidence="1">Belongs to the protease inhibitor I11 (ecotin) family.</text>
</comment>
<dbReference type="EMBL" id="FTLG01000073">
    <property type="protein sequence ID" value="SIP72709.1"/>
    <property type="molecule type" value="Genomic_DNA"/>
</dbReference>
<dbReference type="InterPro" id="IPR005658">
    <property type="entry name" value="Prot_inh_ecotin"/>
</dbReference>
<dbReference type="Pfam" id="PF03974">
    <property type="entry name" value="Ecotin"/>
    <property type="match status" value="1"/>
</dbReference>
<accession>A0A1N6MVE2</accession>
<dbReference type="GO" id="GO:0004867">
    <property type="term" value="F:serine-type endopeptidase inhibitor activity"/>
    <property type="evidence" value="ECO:0007669"/>
    <property type="project" value="InterPro"/>
</dbReference>
<sequence length="210" mass="24015">MIVNVNLFQIFGGLFLLKIIDLKISTLLKKHNLFLNFRCYDSLALLNISRGEKMKKYLLALAAMTVSVYAQADNTNDLTHFPEPSEGMVRSVITLAPEKDENNYMVELMIGKSMMVDCNQHWFGGQLETKNLEGWGYNYYELDKVVGPMSTKMNCVDKTKTMKFIQVSLGKDAFVRYNSKLPIVVYTPKSIKVKYRIWQASDTVNTAVKK</sequence>
<dbReference type="Gene3D" id="4.10.1230.10">
    <property type="entry name" value="Ecotin, trypsin inhibitor"/>
    <property type="match status" value="1"/>
</dbReference>
<evidence type="ECO:0000313" key="4">
    <source>
        <dbReference type="Proteomes" id="UP000196435"/>
    </source>
</evidence>
<keyword evidence="5" id="KW-1185">Reference proteome</keyword>
<evidence type="ECO:0000256" key="1">
    <source>
        <dbReference type="ARBA" id="ARBA00010558"/>
    </source>
</evidence>
<proteinExistence type="inferred from homology"/>
<dbReference type="Gene3D" id="2.60.40.550">
    <property type="entry name" value="Ecotin"/>
    <property type="match status" value="1"/>
</dbReference>
<organism evidence="3 4">
    <name type="scientific">Xenorhabdus innexi</name>
    <dbReference type="NCBI Taxonomy" id="290109"/>
    <lineage>
        <taxon>Bacteria</taxon>
        <taxon>Pseudomonadati</taxon>
        <taxon>Pseudomonadota</taxon>
        <taxon>Gammaproteobacteria</taxon>
        <taxon>Enterobacterales</taxon>
        <taxon>Morganellaceae</taxon>
        <taxon>Xenorhabdus</taxon>
    </lineage>
</organism>
<dbReference type="InterPro" id="IPR036198">
    <property type="entry name" value="Ecotin_sf"/>
</dbReference>
<dbReference type="SUPFAM" id="SSF49772">
    <property type="entry name" value="Ecotin, trypsin inhibitor"/>
    <property type="match status" value="1"/>
</dbReference>
<name>A0A1N6MVE2_9GAMM</name>
<dbReference type="EMBL" id="NIBU01000067">
    <property type="protein sequence ID" value="PHM30141.1"/>
    <property type="molecule type" value="Genomic_DNA"/>
</dbReference>
<reference evidence="2 5" key="3">
    <citation type="journal article" date="2017" name="Nat. Microbiol.">
        <title>Natural product diversity associated with the nematode symbionts Photorhabdus and Xenorhabdus.</title>
        <authorList>
            <person name="Tobias N.J."/>
            <person name="Wolff H."/>
            <person name="Djahanschiri B."/>
            <person name="Grundmann F."/>
            <person name="Kronenwerth M."/>
            <person name="Shi Y.M."/>
            <person name="Simonyi S."/>
            <person name="Grun P."/>
            <person name="Shapiro-Ilan D."/>
            <person name="Pidot S.J."/>
            <person name="Stinear T.P."/>
            <person name="Ebersberger I."/>
            <person name="Bode H.B."/>
        </authorList>
    </citation>
    <scope>NUCLEOTIDE SEQUENCE [LARGE SCALE GENOMIC DNA]</scope>
    <source>
        <strain evidence="2 5">DSM 16336</strain>
    </source>
</reference>
<dbReference type="InterPro" id="IPR027438">
    <property type="entry name" value="Ecotin_C"/>
</dbReference>
<dbReference type="PANTHER" id="PTHR35890">
    <property type="match status" value="1"/>
</dbReference>